<comment type="caution">
    <text evidence="2">The sequence shown here is derived from an EMBL/GenBank/DDBJ whole genome shotgun (WGS) entry which is preliminary data.</text>
</comment>
<gene>
    <name evidence="2" type="ORF">D7294_30035</name>
</gene>
<evidence type="ECO:0000259" key="1">
    <source>
        <dbReference type="Pfam" id="PF13546"/>
    </source>
</evidence>
<feature type="domain" description="Transposase IS701-like DDE" evidence="1">
    <location>
        <begin position="51"/>
        <end position="294"/>
    </location>
</feature>
<dbReference type="PANTHER" id="PTHR33627">
    <property type="entry name" value="TRANSPOSASE"/>
    <property type="match status" value="1"/>
</dbReference>
<accession>A0A3A9YHY5</accession>
<sequence length="434" mass="48995">MTLCPSRKALAVRHDDLCIDDIGGGIALPVSAIRESSIHHIEFEEFTKATFSSLLRADQKRWAAVYLRGLLSVKGRKAIRKMVSDHPESSRLAAVQSLQQFINQSPWDWNPVRESLARIVYDQITPKAWVINEATIPKRGIHSVGVARRFVELEGRTINCQLGLGLFLATEYGALPVDWCLALGDEWINERERRERTRVPEHIDRQSPSDHVLEMTDRLVCDWRLPLAPVVANACYNSMDAVRLISGFTERNIDFLLEVPAFLEAVAHPYLTRVRTDVPPACNGVPREPTTVQEACIALGGAPQRATVVPVGHRRRSLSVRSSYIRIPGIRIPGHCNVPTYRLYAELSPVEGRPTRFWITNLLHRRIDEMVDLALLHRQSLGDLSEMQESFGLRDFEGRSYPGWHHHMTLVSVAYGYHRLVSESDQLIALAGSL</sequence>
<dbReference type="PANTHER" id="PTHR33627:SF1">
    <property type="entry name" value="TRANSPOSASE"/>
    <property type="match status" value="1"/>
</dbReference>
<proteinExistence type="predicted"/>
<dbReference type="Proteomes" id="UP000272474">
    <property type="component" value="Unassembled WGS sequence"/>
</dbReference>
<evidence type="ECO:0000313" key="2">
    <source>
        <dbReference type="EMBL" id="RKN36715.1"/>
    </source>
</evidence>
<protein>
    <submittedName>
        <fullName evidence="2">Transposase</fullName>
    </submittedName>
</protein>
<dbReference type="InterPro" id="IPR039365">
    <property type="entry name" value="IS701-like"/>
</dbReference>
<dbReference type="InterPro" id="IPR038721">
    <property type="entry name" value="IS701-like_DDE_dom"/>
</dbReference>
<organism evidence="2 3">
    <name type="scientific">Streptomyces hoynatensis</name>
    <dbReference type="NCBI Taxonomy" id="1141874"/>
    <lineage>
        <taxon>Bacteria</taxon>
        <taxon>Bacillati</taxon>
        <taxon>Actinomycetota</taxon>
        <taxon>Actinomycetes</taxon>
        <taxon>Kitasatosporales</taxon>
        <taxon>Streptomycetaceae</taxon>
        <taxon>Streptomyces</taxon>
    </lineage>
</organism>
<dbReference type="EMBL" id="RBAL01000032">
    <property type="protein sequence ID" value="RKN36715.1"/>
    <property type="molecule type" value="Genomic_DNA"/>
</dbReference>
<reference evidence="2 3" key="1">
    <citation type="journal article" date="2014" name="Int. J. Syst. Evol. Microbiol.">
        <title>Streptomyces hoynatensis sp. nov., isolated from deep marine sediment.</title>
        <authorList>
            <person name="Veyisoglu A."/>
            <person name="Sahin N."/>
        </authorList>
    </citation>
    <scope>NUCLEOTIDE SEQUENCE [LARGE SCALE GENOMIC DNA]</scope>
    <source>
        <strain evidence="2 3">KCTC 29097</strain>
    </source>
</reference>
<dbReference type="AlphaFoldDB" id="A0A3A9YHY5"/>
<keyword evidence="3" id="KW-1185">Reference proteome</keyword>
<dbReference type="Pfam" id="PF13546">
    <property type="entry name" value="DDE_5"/>
    <property type="match status" value="1"/>
</dbReference>
<name>A0A3A9YHY5_9ACTN</name>
<evidence type="ECO:0000313" key="3">
    <source>
        <dbReference type="Proteomes" id="UP000272474"/>
    </source>
</evidence>